<feature type="chain" id="PRO_5033028756" description="Ice-binding protein C-terminal domain-containing protein" evidence="1">
    <location>
        <begin position="31"/>
        <end position="275"/>
    </location>
</feature>
<dbReference type="EMBL" id="JACHFD010000005">
    <property type="protein sequence ID" value="MBB5351217.1"/>
    <property type="molecule type" value="Genomic_DNA"/>
</dbReference>
<dbReference type="NCBIfam" id="TIGR02595">
    <property type="entry name" value="PEP_CTERM"/>
    <property type="match status" value="1"/>
</dbReference>
<proteinExistence type="predicted"/>
<accession>A0A840UYJ7</accession>
<sequence length="275" mass="29488">MNSRLTPFRPLRRIVIPSIAAALALPSAQAAWALLDNFDSYALGETSAATSGTWNTEVTDSSASTIIATDQGNSLQTLGGFTWSGAERNLTGTDAAITVGEIKTFYWQVKASYTSNGAGWDYDFMMGLSPDVSNIDTTDAWQDFAVMPYVNNDATTPYINADAPGTFWAAMTPDVWYNVWVVVNNDATDPTYALYMSTGTDAAVLVTGDANWRNFSGNLDLNAIGFMAGGNAGTQLTVDNIYYSDGTLLTVPVPEPSIALLSGLGVLGLIRRQRR</sequence>
<evidence type="ECO:0000313" key="3">
    <source>
        <dbReference type="EMBL" id="MBB5351217.1"/>
    </source>
</evidence>
<organism evidence="3 4">
    <name type="scientific">Haloferula luteola</name>
    <dbReference type="NCBI Taxonomy" id="595692"/>
    <lineage>
        <taxon>Bacteria</taxon>
        <taxon>Pseudomonadati</taxon>
        <taxon>Verrucomicrobiota</taxon>
        <taxon>Verrucomicrobiia</taxon>
        <taxon>Verrucomicrobiales</taxon>
        <taxon>Verrucomicrobiaceae</taxon>
        <taxon>Haloferula</taxon>
    </lineage>
</organism>
<evidence type="ECO:0000256" key="1">
    <source>
        <dbReference type="SAM" id="SignalP"/>
    </source>
</evidence>
<gene>
    <name evidence="3" type="ORF">HNR46_001451</name>
</gene>
<protein>
    <recommendedName>
        <fullName evidence="2">Ice-binding protein C-terminal domain-containing protein</fullName>
    </recommendedName>
</protein>
<reference evidence="3 4" key="1">
    <citation type="submission" date="2020-08" db="EMBL/GenBank/DDBJ databases">
        <title>Genomic Encyclopedia of Type Strains, Phase IV (KMG-IV): sequencing the most valuable type-strain genomes for metagenomic binning, comparative biology and taxonomic classification.</title>
        <authorList>
            <person name="Goeker M."/>
        </authorList>
    </citation>
    <scope>NUCLEOTIDE SEQUENCE [LARGE SCALE GENOMIC DNA]</scope>
    <source>
        <strain evidence="3 4">YC6886</strain>
    </source>
</reference>
<keyword evidence="4" id="KW-1185">Reference proteome</keyword>
<dbReference type="Pfam" id="PF07589">
    <property type="entry name" value="PEP-CTERM"/>
    <property type="match status" value="1"/>
</dbReference>
<evidence type="ECO:0000259" key="2">
    <source>
        <dbReference type="Pfam" id="PF07589"/>
    </source>
</evidence>
<feature type="domain" description="Ice-binding protein C-terminal" evidence="2">
    <location>
        <begin position="252"/>
        <end position="275"/>
    </location>
</feature>
<name>A0A840UYJ7_9BACT</name>
<dbReference type="AlphaFoldDB" id="A0A840UYJ7"/>
<dbReference type="Proteomes" id="UP000557717">
    <property type="component" value="Unassembled WGS sequence"/>
</dbReference>
<comment type="caution">
    <text evidence="3">The sequence shown here is derived from an EMBL/GenBank/DDBJ whole genome shotgun (WGS) entry which is preliminary data.</text>
</comment>
<dbReference type="RefSeq" id="WP_221285052.1">
    <property type="nucleotide sequence ID" value="NZ_JACHFD010000005.1"/>
</dbReference>
<evidence type="ECO:0000313" key="4">
    <source>
        <dbReference type="Proteomes" id="UP000557717"/>
    </source>
</evidence>
<feature type="signal peptide" evidence="1">
    <location>
        <begin position="1"/>
        <end position="30"/>
    </location>
</feature>
<dbReference type="InterPro" id="IPR013424">
    <property type="entry name" value="Ice-binding_C"/>
</dbReference>
<keyword evidence="1" id="KW-0732">Signal</keyword>